<gene>
    <name evidence="1" type="ORF">SDC9_14761</name>
</gene>
<protein>
    <recommendedName>
        <fullName evidence="2">DUF192 domain-containing protein</fullName>
    </recommendedName>
</protein>
<reference evidence="1" key="1">
    <citation type="submission" date="2019-08" db="EMBL/GenBank/DDBJ databases">
        <authorList>
            <person name="Kucharzyk K."/>
            <person name="Murdoch R.W."/>
            <person name="Higgins S."/>
            <person name="Loffler F."/>
        </authorList>
    </citation>
    <scope>NUCLEOTIDE SEQUENCE</scope>
</reference>
<dbReference type="PANTHER" id="PTHR37953:SF1">
    <property type="entry name" value="UPF0127 PROTEIN MJ1496"/>
    <property type="match status" value="1"/>
</dbReference>
<evidence type="ECO:0000313" key="1">
    <source>
        <dbReference type="EMBL" id="MPL69028.1"/>
    </source>
</evidence>
<evidence type="ECO:0008006" key="2">
    <source>
        <dbReference type="Google" id="ProtNLM"/>
    </source>
</evidence>
<dbReference type="AlphaFoldDB" id="A0A644TPW9"/>
<dbReference type="Pfam" id="PF02643">
    <property type="entry name" value="DUF192"/>
    <property type="match status" value="1"/>
</dbReference>
<dbReference type="InterPro" id="IPR038695">
    <property type="entry name" value="Saro_0823-like_sf"/>
</dbReference>
<comment type="caution">
    <text evidence="1">The sequence shown here is derived from an EMBL/GenBank/DDBJ whole genome shotgun (WGS) entry which is preliminary data.</text>
</comment>
<organism evidence="1">
    <name type="scientific">bioreactor metagenome</name>
    <dbReference type="NCBI Taxonomy" id="1076179"/>
    <lineage>
        <taxon>unclassified sequences</taxon>
        <taxon>metagenomes</taxon>
        <taxon>ecological metagenomes</taxon>
    </lineage>
</organism>
<dbReference type="Gene3D" id="2.60.120.1140">
    <property type="entry name" value="Protein of unknown function DUF192"/>
    <property type="match status" value="1"/>
</dbReference>
<proteinExistence type="predicted"/>
<accession>A0A644TPW9</accession>
<dbReference type="EMBL" id="VSSQ01000044">
    <property type="protein sequence ID" value="MPL69028.1"/>
    <property type="molecule type" value="Genomic_DNA"/>
</dbReference>
<sequence length="114" mass="12317">MKVKNHTKQALLANQARMADSFFKRLRGLLGTKQLPMGEGLIIKPCSSVHTFGMAYHIDVLFIDKDNSIVKIAADLGPRQMAVCSGSAYVIELPAGTATQTNTVVGDQIRLSAD</sequence>
<name>A0A644TPW9_9ZZZZ</name>
<dbReference type="InterPro" id="IPR003795">
    <property type="entry name" value="DUF192"/>
</dbReference>
<dbReference type="PANTHER" id="PTHR37953">
    <property type="entry name" value="UPF0127 PROTEIN MJ1496"/>
    <property type="match status" value="1"/>
</dbReference>